<dbReference type="GeneID" id="19466896"/>
<dbReference type="OrthoDB" id="194358at2759"/>
<dbReference type="GO" id="GO:0016787">
    <property type="term" value="F:hydrolase activity"/>
    <property type="evidence" value="ECO:0007669"/>
    <property type="project" value="UniProtKB-KW"/>
</dbReference>
<dbReference type="AlphaFoldDB" id="S3D4I4"/>
<dbReference type="KEGG" id="glz:GLAREA_07844"/>
<dbReference type="eggNOG" id="KOG4231">
    <property type="taxonomic scope" value="Eukaryota"/>
</dbReference>
<dbReference type="Proteomes" id="UP000016922">
    <property type="component" value="Unassembled WGS sequence"/>
</dbReference>
<dbReference type="RefSeq" id="XP_008080722.1">
    <property type="nucleotide sequence ID" value="XM_008082531.1"/>
</dbReference>
<evidence type="ECO:0000313" key="2">
    <source>
        <dbReference type="EMBL" id="EPE32710.1"/>
    </source>
</evidence>
<keyword evidence="3" id="KW-1185">Reference proteome</keyword>
<feature type="compositionally biased region" description="Polar residues" evidence="1">
    <location>
        <begin position="92"/>
        <end position="104"/>
    </location>
</feature>
<feature type="compositionally biased region" description="Polar residues" evidence="1">
    <location>
        <begin position="425"/>
        <end position="436"/>
    </location>
</feature>
<evidence type="ECO:0000256" key="1">
    <source>
        <dbReference type="SAM" id="MobiDB-lite"/>
    </source>
</evidence>
<dbReference type="CDD" id="cd19757">
    <property type="entry name" value="Bbox1"/>
    <property type="match status" value="1"/>
</dbReference>
<dbReference type="SUPFAM" id="SSF52540">
    <property type="entry name" value="P-loop containing nucleoside triphosphate hydrolases"/>
    <property type="match status" value="1"/>
</dbReference>
<keyword evidence="2" id="KW-0378">Hydrolase</keyword>
<dbReference type="EMBL" id="KE145359">
    <property type="protein sequence ID" value="EPE32710.1"/>
    <property type="molecule type" value="Genomic_DNA"/>
</dbReference>
<evidence type="ECO:0000313" key="3">
    <source>
        <dbReference type="Proteomes" id="UP000016922"/>
    </source>
</evidence>
<dbReference type="InterPro" id="IPR027417">
    <property type="entry name" value="P-loop_NTPase"/>
</dbReference>
<organism evidence="2 3">
    <name type="scientific">Glarea lozoyensis (strain ATCC 20868 / MF5171)</name>
    <dbReference type="NCBI Taxonomy" id="1116229"/>
    <lineage>
        <taxon>Eukaryota</taxon>
        <taxon>Fungi</taxon>
        <taxon>Dikarya</taxon>
        <taxon>Ascomycota</taxon>
        <taxon>Pezizomycotina</taxon>
        <taxon>Leotiomycetes</taxon>
        <taxon>Helotiales</taxon>
        <taxon>Helotiaceae</taxon>
        <taxon>Glarea</taxon>
    </lineage>
</organism>
<feature type="compositionally biased region" description="Basic residues" evidence="1">
    <location>
        <begin position="1"/>
        <end position="10"/>
    </location>
</feature>
<proteinExistence type="predicted"/>
<feature type="region of interest" description="Disordered" evidence="1">
    <location>
        <begin position="178"/>
        <end position="201"/>
    </location>
</feature>
<dbReference type="STRING" id="1116229.S3D4I4"/>
<reference evidence="2 3" key="1">
    <citation type="journal article" date="2013" name="BMC Genomics">
        <title>Genomics-driven discovery of the pneumocandin biosynthetic gene cluster in the fungus Glarea lozoyensis.</title>
        <authorList>
            <person name="Chen L."/>
            <person name="Yue Q."/>
            <person name="Zhang X."/>
            <person name="Xiang M."/>
            <person name="Wang C."/>
            <person name="Li S."/>
            <person name="Che Y."/>
            <person name="Ortiz-Lopez F.J."/>
            <person name="Bills G.F."/>
            <person name="Liu X."/>
            <person name="An Z."/>
        </authorList>
    </citation>
    <scope>NUCLEOTIDE SEQUENCE [LARGE SCALE GENOMIC DNA]</scope>
    <source>
        <strain evidence="3">ATCC 20868 / MF5171</strain>
    </source>
</reference>
<sequence>MSVPSPHRRGSGGAVAQPTNSPNDVAEEELLIDFNDDYVSPQLGYNITSHAGKAFSTYGSGQEYYNNFLDDDIQLENKQTPTAHGNEVRNRGPSNTGNGVVSQSTLPQTADFSVASGLNPVLNSQSFDGLVEPMTVGRYENDIASPVSDYAPFNPYASSQSPARIASARTQGLEAVVAQPAESHREASPPPPIKSRTNSNQVEKYQCGQCDEHKTDSYYCNLCDMTYCGHCWNRVGPHRSGKLGPGGIPHEKTDQAIADKLRATLEACSDDLEQQELFRMDENTAWFGVVKDESEDSIFYDYGRYADIMTEISQVTNPRQRQGAQHNRFPGLVSFVGETGAGKSTLVKVLIELSESGEGFQTPIVGSNKHQDVPTSGDVHLYTDPETYLSETPIFYADCEGLAGGEREPKGARSKLLNRMAGNNKGAQRSHTTKSFEQSRRNFRHSEREIKWAKTAETQTRQFFVTQLYPRLLYTFSDVVVFVLKNPR</sequence>
<name>S3D4I4_GLAL2</name>
<accession>S3D4I4</accession>
<protein>
    <submittedName>
        <fullName evidence="2">p-loop containing nucleoside triphosphate hydrolase</fullName>
    </submittedName>
</protein>
<gene>
    <name evidence="2" type="ORF">GLAREA_07844</name>
</gene>
<dbReference type="HOGENOM" id="CLU_559027_0_0_1"/>
<feature type="region of interest" description="Disordered" evidence="1">
    <location>
        <begin position="1"/>
        <end position="26"/>
    </location>
</feature>
<feature type="region of interest" description="Disordered" evidence="1">
    <location>
        <begin position="83"/>
        <end position="104"/>
    </location>
</feature>
<feature type="region of interest" description="Disordered" evidence="1">
    <location>
        <begin position="420"/>
        <end position="442"/>
    </location>
</feature>